<dbReference type="RefSeq" id="WP_320313528.1">
    <property type="nucleotide sequence ID" value="NZ_JAVIKH010000007.1"/>
</dbReference>
<dbReference type="InterPro" id="IPR036291">
    <property type="entry name" value="NAD(P)-bd_dom_sf"/>
</dbReference>
<name>A0ABU4W9B7_9FUSO</name>
<evidence type="ECO:0000313" key="6">
    <source>
        <dbReference type="Proteomes" id="UP001279681"/>
    </source>
</evidence>
<accession>A0ABU4W9B7</accession>
<feature type="domain" description="3-hydroxyisobutyrate dehydrogenase-like NAD-binding" evidence="4">
    <location>
        <begin position="164"/>
        <end position="283"/>
    </location>
</feature>
<dbReference type="PANTHER" id="PTHR22981:SF7">
    <property type="entry name" value="3-HYDROXYISOBUTYRATE DEHYDROGENASE, MITOCHONDRIAL"/>
    <property type="match status" value="1"/>
</dbReference>
<evidence type="ECO:0000259" key="3">
    <source>
        <dbReference type="Pfam" id="PF03446"/>
    </source>
</evidence>
<dbReference type="InterPro" id="IPR006115">
    <property type="entry name" value="6PGDH_NADP-bd"/>
</dbReference>
<dbReference type="PANTHER" id="PTHR22981">
    <property type="entry name" value="3-HYDROXYISOBUTYRATE DEHYDROGENASE-RELATED"/>
    <property type="match status" value="1"/>
</dbReference>
<dbReference type="InterPro" id="IPR015815">
    <property type="entry name" value="HIBADH-related"/>
</dbReference>
<evidence type="ECO:0000313" key="5">
    <source>
        <dbReference type="EMBL" id="MDX8336123.1"/>
    </source>
</evidence>
<dbReference type="SUPFAM" id="SSF51735">
    <property type="entry name" value="NAD(P)-binding Rossmann-fold domains"/>
    <property type="match status" value="1"/>
</dbReference>
<evidence type="ECO:0000256" key="1">
    <source>
        <dbReference type="ARBA" id="ARBA00023002"/>
    </source>
</evidence>
<keyword evidence="2" id="KW-0520">NAD</keyword>
<gene>
    <name evidence="5" type="ORF">RFV38_06385</name>
</gene>
<dbReference type="PROSITE" id="PS00895">
    <property type="entry name" value="3_HYDROXYISOBUT_DH"/>
    <property type="match status" value="1"/>
</dbReference>
<dbReference type="InterPro" id="IPR002204">
    <property type="entry name" value="3-OH-isobutyrate_DH-rel_CS"/>
</dbReference>
<dbReference type="Gene3D" id="3.40.50.720">
    <property type="entry name" value="NAD(P)-binding Rossmann-like Domain"/>
    <property type="match status" value="1"/>
</dbReference>
<reference evidence="6" key="1">
    <citation type="submission" date="2023-07" db="EMBL/GenBank/DDBJ databases">
        <authorList>
            <person name="Colorado M.A."/>
            <person name="Villamil L.M."/>
            <person name="Melo J.F."/>
            <person name="Rodriguez J.A."/>
            <person name="Ruiz R.Y."/>
        </authorList>
    </citation>
    <scope>NUCLEOTIDE SEQUENCE [LARGE SCALE GENOMIC DNA]</scope>
    <source>
        <strain evidence="6">C33</strain>
    </source>
</reference>
<evidence type="ECO:0000259" key="4">
    <source>
        <dbReference type="Pfam" id="PF14833"/>
    </source>
</evidence>
<dbReference type="EC" id="1.1.-.-" evidence="5"/>
<protein>
    <submittedName>
        <fullName evidence="5">NAD(P)-dependent oxidoreductase</fullName>
        <ecNumber evidence="5">1.1.-.-</ecNumber>
    </submittedName>
</protein>
<dbReference type="Proteomes" id="UP001279681">
    <property type="component" value="Unassembled WGS sequence"/>
</dbReference>
<dbReference type="Pfam" id="PF03446">
    <property type="entry name" value="NAD_binding_2"/>
    <property type="match status" value="1"/>
</dbReference>
<organism evidence="5 6">
    <name type="scientific">Candidatus Cetobacterium colombiensis</name>
    <dbReference type="NCBI Taxonomy" id="3073100"/>
    <lineage>
        <taxon>Bacteria</taxon>
        <taxon>Fusobacteriati</taxon>
        <taxon>Fusobacteriota</taxon>
        <taxon>Fusobacteriia</taxon>
        <taxon>Fusobacteriales</taxon>
        <taxon>Fusobacteriaceae</taxon>
        <taxon>Cetobacterium</taxon>
    </lineage>
</organism>
<dbReference type="Gene3D" id="1.10.1040.10">
    <property type="entry name" value="N-(1-d-carboxylethyl)-l-norvaline Dehydrogenase, domain 2"/>
    <property type="match status" value="1"/>
</dbReference>
<proteinExistence type="predicted"/>
<sequence>MTMRIGFIGLGLMGEPMSSNIINKLENEVLVFDIDSEKVKKMEELGAIGVKSVKEIGETADVVISMVPKSEHVQSVYNELLKVAKKNQIFIDMSTIDPQISKELSKKIAEKGAVMLDAPVVKSVPAAVSGTLGIYVGGNEETYKNIKFILECMGNNIIYLGDNGSGLVMKLCHNTLVSQIQNGVNEMITLSQKSGIPTEDFIKAISYGGGQNFYLDGKGKAIIDNNFTTAFSIENMHKDVHLTGNLLDELGLNLPGVRIVQGIYDEAINRGYGKEDFCATIKVVRD</sequence>
<comment type="caution">
    <text evidence="5">The sequence shown here is derived from an EMBL/GenBank/DDBJ whole genome shotgun (WGS) entry which is preliminary data.</text>
</comment>
<feature type="domain" description="6-phosphogluconate dehydrogenase NADP-binding" evidence="3">
    <location>
        <begin position="4"/>
        <end position="161"/>
    </location>
</feature>
<evidence type="ECO:0000256" key="2">
    <source>
        <dbReference type="ARBA" id="ARBA00023027"/>
    </source>
</evidence>
<keyword evidence="6" id="KW-1185">Reference proteome</keyword>
<dbReference type="PIRSF" id="PIRSF000103">
    <property type="entry name" value="HIBADH"/>
    <property type="match status" value="1"/>
</dbReference>
<dbReference type="InterPro" id="IPR008927">
    <property type="entry name" value="6-PGluconate_DH-like_C_sf"/>
</dbReference>
<dbReference type="SUPFAM" id="SSF48179">
    <property type="entry name" value="6-phosphogluconate dehydrogenase C-terminal domain-like"/>
    <property type="match status" value="1"/>
</dbReference>
<dbReference type="InterPro" id="IPR013328">
    <property type="entry name" value="6PGD_dom2"/>
</dbReference>
<dbReference type="EMBL" id="JAVIKH010000007">
    <property type="protein sequence ID" value="MDX8336123.1"/>
    <property type="molecule type" value="Genomic_DNA"/>
</dbReference>
<dbReference type="GO" id="GO:0016491">
    <property type="term" value="F:oxidoreductase activity"/>
    <property type="evidence" value="ECO:0007669"/>
    <property type="project" value="UniProtKB-KW"/>
</dbReference>
<dbReference type="InterPro" id="IPR029154">
    <property type="entry name" value="HIBADH-like_NADP-bd"/>
</dbReference>
<dbReference type="Pfam" id="PF14833">
    <property type="entry name" value="NAD_binding_11"/>
    <property type="match status" value="1"/>
</dbReference>
<keyword evidence="1 5" id="KW-0560">Oxidoreductase</keyword>